<feature type="domain" description="DUF202" evidence="6">
    <location>
        <begin position="39"/>
        <end position="112"/>
    </location>
</feature>
<evidence type="ECO:0000256" key="5">
    <source>
        <dbReference type="SAM" id="Phobius"/>
    </source>
</evidence>
<dbReference type="GO" id="GO:0012505">
    <property type="term" value="C:endomembrane system"/>
    <property type="evidence" value="ECO:0007669"/>
    <property type="project" value="UniProtKB-SubCell"/>
</dbReference>
<protein>
    <submittedName>
        <fullName evidence="7">Putative membrane protein</fullName>
    </submittedName>
</protein>
<proteinExistence type="predicted"/>
<dbReference type="InterPro" id="IPR003807">
    <property type="entry name" value="DUF202"/>
</dbReference>
<organism evidence="7 8">
    <name type="scientific">Edaphosphingomonas laterariae</name>
    <dbReference type="NCBI Taxonomy" id="861865"/>
    <lineage>
        <taxon>Bacteria</taxon>
        <taxon>Pseudomonadati</taxon>
        <taxon>Pseudomonadota</taxon>
        <taxon>Alphaproteobacteria</taxon>
        <taxon>Sphingomonadales</taxon>
        <taxon>Rhizorhabdaceae</taxon>
        <taxon>Edaphosphingomonas</taxon>
    </lineage>
</organism>
<dbReference type="Proteomes" id="UP000198281">
    <property type="component" value="Unassembled WGS sequence"/>
</dbReference>
<evidence type="ECO:0000256" key="1">
    <source>
        <dbReference type="ARBA" id="ARBA00004127"/>
    </source>
</evidence>
<feature type="transmembrane region" description="Helical" evidence="5">
    <location>
        <begin position="51"/>
        <end position="72"/>
    </location>
</feature>
<evidence type="ECO:0000313" key="7">
    <source>
        <dbReference type="EMBL" id="SNT04403.1"/>
    </source>
</evidence>
<keyword evidence="2 5" id="KW-0812">Transmembrane</keyword>
<evidence type="ECO:0000256" key="4">
    <source>
        <dbReference type="ARBA" id="ARBA00023136"/>
    </source>
</evidence>
<dbReference type="AlphaFoldDB" id="A0A239JGI4"/>
<dbReference type="EMBL" id="FZOS01000034">
    <property type="protein sequence ID" value="SNT04403.1"/>
    <property type="molecule type" value="Genomic_DNA"/>
</dbReference>
<keyword evidence="4 5" id="KW-0472">Membrane</keyword>
<accession>A0A239JGI4</accession>
<comment type="subcellular location">
    <subcellularLocation>
        <location evidence="1">Endomembrane system</location>
        <topology evidence="1">Multi-pass membrane protein</topology>
    </subcellularLocation>
</comment>
<evidence type="ECO:0000256" key="3">
    <source>
        <dbReference type="ARBA" id="ARBA00022989"/>
    </source>
</evidence>
<keyword evidence="8" id="KW-1185">Reference proteome</keyword>
<gene>
    <name evidence="7" type="ORF">SAMN06295912_1345</name>
</gene>
<evidence type="ECO:0000256" key="2">
    <source>
        <dbReference type="ARBA" id="ARBA00022692"/>
    </source>
</evidence>
<name>A0A239JGI4_9SPHN</name>
<evidence type="ECO:0000313" key="8">
    <source>
        <dbReference type="Proteomes" id="UP000198281"/>
    </source>
</evidence>
<sequence length="164" mass="18098">MGDQQRPGMGDEEMAYDQLVGDDISSELSSNRTALSLFRTEMSSDRTLMSVIRTSLSLIGFGFTIFSFFHMLKQDFLAANVAENAPARFGGALVGLGVVLLLLGMINHVRSVLQLRHRRDRLFELGLIRHVSRFRVSTVMIVAIALLAIGLLAIVAIAFREGPF</sequence>
<reference evidence="8" key="1">
    <citation type="submission" date="2017-06" db="EMBL/GenBank/DDBJ databases">
        <authorList>
            <person name="Varghese N."/>
            <person name="Submissions S."/>
        </authorList>
    </citation>
    <scope>NUCLEOTIDE SEQUENCE [LARGE SCALE GENOMIC DNA]</scope>
    <source>
        <strain evidence="8">LNB2</strain>
    </source>
</reference>
<dbReference type="RefSeq" id="WP_218821466.1">
    <property type="nucleotide sequence ID" value="NZ_FZOS01000034.1"/>
</dbReference>
<feature type="transmembrane region" description="Helical" evidence="5">
    <location>
        <begin position="92"/>
        <end position="113"/>
    </location>
</feature>
<evidence type="ECO:0000259" key="6">
    <source>
        <dbReference type="Pfam" id="PF02656"/>
    </source>
</evidence>
<feature type="transmembrane region" description="Helical" evidence="5">
    <location>
        <begin position="134"/>
        <end position="159"/>
    </location>
</feature>
<dbReference type="Pfam" id="PF02656">
    <property type="entry name" value="DUF202"/>
    <property type="match status" value="1"/>
</dbReference>
<keyword evidence="3 5" id="KW-1133">Transmembrane helix</keyword>